<dbReference type="SMART" id="SM00066">
    <property type="entry name" value="GAL4"/>
    <property type="match status" value="1"/>
</dbReference>
<dbReference type="InterPro" id="IPR036864">
    <property type="entry name" value="Zn2-C6_fun-type_DNA-bd_sf"/>
</dbReference>
<accession>A0A6G1GME7</accession>
<feature type="compositionally biased region" description="Polar residues" evidence="6">
    <location>
        <begin position="340"/>
        <end position="354"/>
    </location>
</feature>
<keyword evidence="3" id="KW-0238">DNA-binding</keyword>
<dbReference type="GO" id="GO:0008270">
    <property type="term" value="F:zinc ion binding"/>
    <property type="evidence" value="ECO:0007669"/>
    <property type="project" value="InterPro"/>
</dbReference>
<keyword evidence="9" id="KW-1185">Reference proteome</keyword>
<evidence type="ECO:0000256" key="6">
    <source>
        <dbReference type="SAM" id="MobiDB-lite"/>
    </source>
</evidence>
<keyword evidence="2" id="KW-0805">Transcription regulation</keyword>
<dbReference type="SUPFAM" id="SSF57701">
    <property type="entry name" value="Zn2/Cys6 DNA-binding domain"/>
    <property type="match status" value="1"/>
</dbReference>
<name>A0A6G1GME7_9PEZI</name>
<dbReference type="GO" id="GO:0003677">
    <property type="term" value="F:DNA binding"/>
    <property type="evidence" value="ECO:0007669"/>
    <property type="project" value="UniProtKB-KW"/>
</dbReference>
<feature type="region of interest" description="Disordered" evidence="6">
    <location>
        <begin position="334"/>
        <end position="388"/>
    </location>
</feature>
<feature type="region of interest" description="Disordered" evidence="6">
    <location>
        <begin position="249"/>
        <end position="300"/>
    </location>
</feature>
<dbReference type="PANTHER" id="PTHR31668">
    <property type="entry name" value="GLUCOSE TRANSPORT TRANSCRIPTION REGULATOR RGT1-RELATED-RELATED"/>
    <property type="match status" value="1"/>
</dbReference>
<evidence type="ECO:0000256" key="1">
    <source>
        <dbReference type="ARBA" id="ARBA00022723"/>
    </source>
</evidence>
<dbReference type="CDD" id="cd00067">
    <property type="entry name" value="GAL4"/>
    <property type="match status" value="1"/>
</dbReference>
<evidence type="ECO:0000256" key="4">
    <source>
        <dbReference type="ARBA" id="ARBA00023163"/>
    </source>
</evidence>
<dbReference type="GO" id="GO:0000981">
    <property type="term" value="F:DNA-binding transcription factor activity, RNA polymerase II-specific"/>
    <property type="evidence" value="ECO:0007669"/>
    <property type="project" value="InterPro"/>
</dbReference>
<dbReference type="EMBL" id="ML977188">
    <property type="protein sequence ID" value="KAF1982101.1"/>
    <property type="molecule type" value="Genomic_DNA"/>
</dbReference>
<reference evidence="8" key="1">
    <citation type="journal article" date="2020" name="Stud. Mycol.">
        <title>101 Dothideomycetes genomes: a test case for predicting lifestyles and emergence of pathogens.</title>
        <authorList>
            <person name="Haridas S."/>
            <person name="Albert R."/>
            <person name="Binder M."/>
            <person name="Bloem J."/>
            <person name="Labutti K."/>
            <person name="Salamov A."/>
            <person name="Andreopoulos B."/>
            <person name="Baker S."/>
            <person name="Barry K."/>
            <person name="Bills G."/>
            <person name="Bluhm B."/>
            <person name="Cannon C."/>
            <person name="Castanera R."/>
            <person name="Culley D."/>
            <person name="Daum C."/>
            <person name="Ezra D."/>
            <person name="Gonzalez J."/>
            <person name="Henrissat B."/>
            <person name="Kuo A."/>
            <person name="Liang C."/>
            <person name="Lipzen A."/>
            <person name="Lutzoni F."/>
            <person name="Magnuson J."/>
            <person name="Mondo S."/>
            <person name="Nolan M."/>
            <person name="Ohm R."/>
            <person name="Pangilinan J."/>
            <person name="Park H.-J."/>
            <person name="Ramirez L."/>
            <person name="Alfaro M."/>
            <person name="Sun H."/>
            <person name="Tritt A."/>
            <person name="Yoshinaga Y."/>
            <person name="Zwiers L.-H."/>
            <person name="Turgeon B."/>
            <person name="Goodwin S."/>
            <person name="Spatafora J."/>
            <person name="Crous P."/>
            <person name="Grigoriev I."/>
        </authorList>
    </citation>
    <scope>NUCLEOTIDE SEQUENCE</scope>
    <source>
        <strain evidence="8">CBS 113979</strain>
    </source>
</reference>
<evidence type="ECO:0000256" key="2">
    <source>
        <dbReference type="ARBA" id="ARBA00023015"/>
    </source>
</evidence>
<dbReference type="PROSITE" id="PS50048">
    <property type="entry name" value="ZN2_CY6_FUNGAL_2"/>
    <property type="match status" value="1"/>
</dbReference>
<dbReference type="Pfam" id="PF00172">
    <property type="entry name" value="Zn_clus"/>
    <property type="match status" value="1"/>
</dbReference>
<gene>
    <name evidence="8" type="ORF">K402DRAFT_407886</name>
</gene>
<dbReference type="Gene3D" id="4.10.240.10">
    <property type="entry name" value="Zn(2)-C6 fungal-type DNA-binding domain"/>
    <property type="match status" value="1"/>
</dbReference>
<evidence type="ECO:0000313" key="8">
    <source>
        <dbReference type="EMBL" id="KAF1982101.1"/>
    </source>
</evidence>
<dbReference type="OrthoDB" id="5426978at2759"/>
<feature type="compositionally biased region" description="Basic and acidic residues" evidence="6">
    <location>
        <begin position="270"/>
        <end position="285"/>
    </location>
</feature>
<dbReference type="PANTHER" id="PTHR31668:SF26">
    <property type="entry name" value="GLUCOSE TRANSPORT TRANSCRIPTION REGULATOR RGT1-RELATED"/>
    <property type="match status" value="1"/>
</dbReference>
<dbReference type="InterPro" id="IPR050797">
    <property type="entry name" value="Carb_Metab_Trans_Reg"/>
</dbReference>
<feature type="compositionally biased region" description="Polar residues" evidence="6">
    <location>
        <begin position="68"/>
        <end position="87"/>
    </location>
</feature>
<dbReference type="AlphaFoldDB" id="A0A6G1GME7"/>
<dbReference type="PROSITE" id="PS00463">
    <property type="entry name" value="ZN2_CY6_FUNGAL_1"/>
    <property type="match status" value="1"/>
</dbReference>
<evidence type="ECO:0000259" key="7">
    <source>
        <dbReference type="PROSITE" id="PS50048"/>
    </source>
</evidence>
<evidence type="ECO:0000256" key="3">
    <source>
        <dbReference type="ARBA" id="ARBA00023125"/>
    </source>
</evidence>
<feature type="domain" description="Zn(2)-C6 fungal-type" evidence="7">
    <location>
        <begin position="126"/>
        <end position="158"/>
    </location>
</feature>
<proteinExistence type="predicted"/>
<organism evidence="8 9">
    <name type="scientific">Aulographum hederae CBS 113979</name>
    <dbReference type="NCBI Taxonomy" id="1176131"/>
    <lineage>
        <taxon>Eukaryota</taxon>
        <taxon>Fungi</taxon>
        <taxon>Dikarya</taxon>
        <taxon>Ascomycota</taxon>
        <taxon>Pezizomycotina</taxon>
        <taxon>Dothideomycetes</taxon>
        <taxon>Pleosporomycetidae</taxon>
        <taxon>Aulographales</taxon>
        <taxon>Aulographaceae</taxon>
    </lineage>
</organism>
<protein>
    <recommendedName>
        <fullName evidence="7">Zn(2)-C6 fungal-type domain-containing protein</fullName>
    </recommendedName>
</protein>
<dbReference type="Proteomes" id="UP000800041">
    <property type="component" value="Unassembled WGS sequence"/>
</dbReference>
<keyword evidence="4" id="KW-0804">Transcription</keyword>
<keyword evidence="5" id="KW-0539">Nucleus</keyword>
<evidence type="ECO:0000313" key="9">
    <source>
        <dbReference type="Proteomes" id="UP000800041"/>
    </source>
</evidence>
<sequence>MENPQQYPSPEDANMNSNGPFYGNANNSNGAPPVGSPSNQLRQEHDFPPLPTAAQLADELENAARPGYSQQQRFPPNTSMPPQNQYYATVPQPMPGPGPNNNFSEDHEDADDDQSGKKKKSKASRACDTCRRKKIKCDAPDEVSACTACIKTAKPCTFSREQQKRGPSKGYIYSSLASSHHPNTQLRYIQNLQTHSSNMSQHMDYVTNRLHFLEDLVLQLSHELWSTRRERFAGLEQMVHHRIAAPIIPPTAPEVSRPHSAASSDPAMQLHDHPHQVHHEQDQQHHPSMASGPGPSATVGAMEMRQGHAPLLSGLHEWNQQQDQAAAAAAAAQGGAAQVPNMTSAVAATGKPTTSAASGESGESGGGNGNGPPSKKRKLSGGEAQASE</sequence>
<feature type="compositionally biased region" description="Polar residues" evidence="6">
    <location>
        <begin position="1"/>
        <end position="41"/>
    </location>
</feature>
<keyword evidence="1" id="KW-0479">Metal-binding</keyword>
<evidence type="ECO:0000256" key="5">
    <source>
        <dbReference type="ARBA" id="ARBA00023242"/>
    </source>
</evidence>
<feature type="region of interest" description="Disordered" evidence="6">
    <location>
        <begin position="1"/>
        <end position="125"/>
    </location>
</feature>
<dbReference type="InterPro" id="IPR001138">
    <property type="entry name" value="Zn2Cys6_DnaBD"/>
</dbReference>